<evidence type="ECO:0000259" key="6">
    <source>
        <dbReference type="PROSITE" id="PS51391"/>
    </source>
</evidence>
<evidence type="ECO:0000259" key="5">
    <source>
        <dbReference type="PROSITE" id="PS50128"/>
    </source>
</evidence>
<feature type="compositionally biased region" description="Acidic residues" evidence="3">
    <location>
        <begin position="833"/>
        <end position="847"/>
    </location>
</feature>
<evidence type="ECO:0000313" key="8">
    <source>
        <dbReference type="Proteomes" id="UP000008909"/>
    </source>
</evidence>
<dbReference type="InterPro" id="IPR000061">
    <property type="entry name" value="Surp"/>
</dbReference>
<evidence type="ECO:0000259" key="4">
    <source>
        <dbReference type="PROSITE" id="PS50102"/>
    </source>
</evidence>
<dbReference type="GO" id="GO:0005634">
    <property type="term" value="C:nucleus"/>
    <property type="evidence" value="ECO:0007669"/>
    <property type="project" value="TreeGrafter"/>
</dbReference>
<name>G7YGX6_CLOSI</name>
<dbReference type="InterPro" id="IPR008942">
    <property type="entry name" value="ENTH_VHS"/>
</dbReference>
<dbReference type="Gene3D" id="1.25.40.90">
    <property type="match status" value="1"/>
</dbReference>
<dbReference type="CDD" id="cd21370">
    <property type="entry name" value="cwf21_SR140"/>
    <property type="match status" value="1"/>
</dbReference>
<dbReference type="SUPFAM" id="SSF54928">
    <property type="entry name" value="RNA-binding domain, RBD"/>
    <property type="match status" value="1"/>
</dbReference>
<dbReference type="InterPro" id="IPR012677">
    <property type="entry name" value="Nucleotide-bd_a/b_plait_sf"/>
</dbReference>
<proteinExistence type="predicted"/>
<dbReference type="InterPro" id="IPR035979">
    <property type="entry name" value="RBD_domain_sf"/>
</dbReference>
<dbReference type="InterPro" id="IPR047488">
    <property type="entry name" value="SR140_cwf21"/>
</dbReference>
<dbReference type="CDD" id="cd12223">
    <property type="entry name" value="RRM_SR140"/>
    <property type="match status" value="1"/>
</dbReference>
<evidence type="ECO:0000256" key="2">
    <source>
        <dbReference type="PROSITE-ProRule" id="PRU00176"/>
    </source>
</evidence>
<reference key="2">
    <citation type="submission" date="2011-10" db="EMBL/GenBank/DDBJ databases">
        <title>The genome and transcriptome sequence of Clonorchis sinensis provide insights into the carcinogenic liver fluke.</title>
        <authorList>
            <person name="Wang X."/>
            <person name="Huang Y."/>
            <person name="Chen W."/>
            <person name="Liu H."/>
            <person name="Guo L."/>
            <person name="Chen Y."/>
            <person name="Luo F."/>
            <person name="Zhou W."/>
            <person name="Sun J."/>
            <person name="Mao Q."/>
            <person name="Liang P."/>
            <person name="Zhou C."/>
            <person name="Tian Y."/>
            <person name="Men J."/>
            <person name="Lv X."/>
            <person name="Huang L."/>
            <person name="Zhou J."/>
            <person name="Hu Y."/>
            <person name="Li R."/>
            <person name="Zhang F."/>
            <person name="Lei H."/>
            <person name="Li X."/>
            <person name="Hu X."/>
            <person name="Liang C."/>
            <person name="Xu J."/>
            <person name="Wu Z."/>
            <person name="Yu X."/>
        </authorList>
    </citation>
    <scope>NUCLEOTIDE SEQUENCE</scope>
    <source>
        <strain>Henan</strain>
    </source>
</reference>
<dbReference type="SMART" id="SM00582">
    <property type="entry name" value="RPR"/>
    <property type="match status" value="1"/>
</dbReference>
<dbReference type="Pfam" id="PF01805">
    <property type="entry name" value="Surp"/>
    <property type="match status" value="1"/>
</dbReference>
<feature type="compositionally biased region" description="Low complexity" evidence="3">
    <location>
        <begin position="1059"/>
        <end position="1072"/>
    </location>
</feature>
<dbReference type="EMBL" id="DF143256">
    <property type="protein sequence ID" value="GAA52209.1"/>
    <property type="molecule type" value="Genomic_DNA"/>
</dbReference>
<dbReference type="InterPro" id="IPR000504">
    <property type="entry name" value="RRM_dom"/>
</dbReference>
<feature type="compositionally biased region" description="Low complexity" evidence="3">
    <location>
        <begin position="131"/>
        <end position="140"/>
    </location>
</feature>
<dbReference type="PROSITE" id="PS50128">
    <property type="entry name" value="SURP"/>
    <property type="match status" value="1"/>
</dbReference>
<feature type="compositionally biased region" description="Polar residues" evidence="3">
    <location>
        <begin position="1149"/>
        <end position="1158"/>
    </location>
</feature>
<gene>
    <name evidence="7" type="ORF">CLF_107598</name>
</gene>
<feature type="compositionally biased region" description="Basic and acidic residues" evidence="3">
    <location>
        <begin position="848"/>
        <end position="860"/>
    </location>
</feature>
<dbReference type="Gene3D" id="3.30.70.330">
    <property type="match status" value="1"/>
</dbReference>
<accession>G7YGX6</accession>
<dbReference type="GO" id="GO:0006396">
    <property type="term" value="P:RNA processing"/>
    <property type="evidence" value="ECO:0007669"/>
    <property type="project" value="InterPro"/>
</dbReference>
<reference evidence="7" key="1">
    <citation type="journal article" date="2011" name="Genome Biol.">
        <title>The draft genome of the carcinogenic human liver fluke Clonorchis sinensis.</title>
        <authorList>
            <person name="Wang X."/>
            <person name="Chen W."/>
            <person name="Huang Y."/>
            <person name="Sun J."/>
            <person name="Men J."/>
            <person name="Liu H."/>
            <person name="Luo F."/>
            <person name="Guo L."/>
            <person name="Lv X."/>
            <person name="Deng C."/>
            <person name="Zhou C."/>
            <person name="Fan Y."/>
            <person name="Li X."/>
            <person name="Huang L."/>
            <person name="Hu Y."/>
            <person name="Liang C."/>
            <person name="Hu X."/>
            <person name="Xu J."/>
            <person name="Yu X."/>
        </authorList>
    </citation>
    <scope>NUCLEOTIDE SEQUENCE [LARGE SCALE GENOMIC DNA]</scope>
    <source>
        <strain evidence="7">Henan</strain>
    </source>
</reference>
<dbReference type="PANTHER" id="PTHR23140:SF0">
    <property type="entry name" value="U2 SNRNP-ASSOCIATED SURP MOTIF-CONTAINING PROTEIN"/>
    <property type="match status" value="1"/>
</dbReference>
<keyword evidence="1 2" id="KW-0694">RNA-binding</keyword>
<feature type="region of interest" description="Disordered" evidence="3">
    <location>
        <begin position="828"/>
        <end position="875"/>
    </location>
</feature>
<sequence>MSRQTRNWAAFNDLCMKKSPIIVAGALQNQAKEFVTATEENLVDMEHADVILIFKVEEKVQLFLSELTKVIPSFGMHPALTKCKVVIMFVHSCPQEEEEQTQKVFQDFVATFEGDSKQRTWVKGGVVNPASDGGSSGSSSENRIYKPVSKITEKQSNTESTKPESKPNLPEKPPSLGKRRGKEQKKSKLEQFKEELKLIQQQREQRHALRQGKNVSPSAASTIHSELDLSDVGSRSREYRNPPLGFTQQSSGVGLLGDSGSPSNIYGRRGQRDRRDDYPYDFDGDRTTTNLFLGNLNPKMTEQQLCEAFGRYGPLASVKIMWPRTDEERSRGRNCGFVAFMNRKDGERALDNIRGKELMGFEMKLGWGKSVPIPLYPIYIPPALLELIKPPPPSGLPFNAQPRDWLKSLRSAIKERAKLVTDGVDPEATRPPAADRKPFDVNKMSEDELREVLKDAIVKVVIPSDRSILALIHRMIEFVVLEGPQFEAAIMHREQNNPQFKYEFLFVHRINILSRFLFDYQSSEHTYYRWKLWSVLHGESVNNWRTDEFRMFENGPLWRPPPMNLFSGGMPEDLVEEDDYPYAPGYVPPLQARRHDAELDEAMALSRQCGLTEAQRGRFTQMLVDLEPSRANVGDVMVWCLEHADAASDITDCVVDALSFTSSLDQSEAVSSPKNVVSEMPEESKTKPPLSVSKAVARLFLISDILHNSSAKVPNASYFRKCFERRLPDVFLSLHALYESVDGKLKAEQLKQKVMLCFHAWDDWAIYPNDYLIRLQNIFLGLVSEIDDESDLAGVPLELEGTAVIDASSKSLPTLDPDVEMLQGQPLVQYDGDPLDVDGSPLDDTDQEDKPIAKKPKESVINEPKVVSPGADSSSTRLFVPSKWETVDPATVESQAVTTTSRWELLTDDAPTQLTEPNNHVRGVRESGMERSVKLGRWDDLSQNSTNDDELDGQPLTGIGALVAYDDEDAMSPVSSGSADSPALSAIPLPPSTSTASKSTSISGVTTSSTLSEERRAMLREIESKVLKYQDELEATRKGDKSITEEAITKEDDQLSCVPKSKNLSNSKSKPPNARERPNVGSSLQPLSSKHPRRDHSISPPASRNSRDRSPPRSFRENDRPRRRPPSPTSPDASSENEAYDSSPLRNLRNPSVPSTDSPYRRDADDVTRRPRLSALDDAERERNSYGNSQKRLPVPPEELEEGEASDDEDFGSTLAQRMPSRRKHHGRDDTHGSTSPKTTRKRHRSRTPNSVIEARHAYRSRTPSPSRRRSLIINVPELLLESAETSTRSKAVIIVIMERMTSVFNTDASLPYNHDIFESLIVKKRIKRETDSMNAIDID</sequence>
<evidence type="ECO:0000313" key="7">
    <source>
        <dbReference type="EMBL" id="GAA52209.1"/>
    </source>
</evidence>
<dbReference type="Proteomes" id="UP000008909">
    <property type="component" value="Unassembled WGS sequence"/>
</dbReference>
<organism evidence="7 8">
    <name type="scientific">Clonorchis sinensis</name>
    <name type="common">Chinese liver fluke</name>
    <dbReference type="NCBI Taxonomy" id="79923"/>
    <lineage>
        <taxon>Eukaryota</taxon>
        <taxon>Metazoa</taxon>
        <taxon>Spiralia</taxon>
        <taxon>Lophotrochozoa</taxon>
        <taxon>Platyhelminthes</taxon>
        <taxon>Trematoda</taxon>
        <taxon>Digenea</taxon>
        <taxon>Opisthorchiida</taxon>
        <taxon>Opisthorchiata</taxon>
        <taxon>Opisthorchiidae</taxon>
        <taxon>Clonorchis</taxon>
    </lineage>
</organism>
<feature type="compositionally biased region" description="Polar residues" evidence="3">
    <location>
        <begin position="213"/>
        <end position="224"/>
    </location>
</feature>
<dbReference type="InterPro" id="IPR035009">
    <property type="entry name" value="SR140_RRM"/>
</dbReference>
<dbReference type="SUPFAM" id="SSF109905">
    <property type="entry name" value="Surp module (SWAP domain)"/>
    <property type="match status" value="1"/>
</dbReference>
<feature type="domain" description="SURP motif" evidence="5">
    <location>
        <begin position="471"/>
        <end position="517"/>
    </location>
</feature>
<dbReference type="InterPro" id="IPR006569">
    <property type="entry name" value="CID_dom"/>
</dbReference>
<protein>
    <submittedName>
        <fullName evidence="7">U2-associated protein SR140</fullName>
    </submittedName>
</protein>
<feature type="domain" description="RRM" evidence="4">
    <location>
        <begin position="289"/>
        <end position="370"/>
    </location>
</feature>
<feature type="domain" description="CID" evidence="6">
    <location>
        <begin position="611"/>
        <end position="783"/>
    </location>
</feature>
<feature type="region of interest" description="Disordered" evidence="3">
    <location>
        <begin position="201"/>
        <end position="280"/>
    </location>
</feature>
<dbReference type="InterPro" id="IPR051485">
    <property type="entry name" value="SR-CTD_assoc_factor"/>
</dbReference>
<feature type="region of interest" description="Disordered" evidence="3">
    <location>
        <begin position="123"/>
        <end position="188"/>
    </location>
</feature>
<feature type="compositionally biased region" description="Low complexity" evidence="3">
    <location>
        <begin position="978"/>
        <end position="1011"/>
    </location>
</feature>
<feature type="compositionally biased region" description="Basic and acidic residues" evidence="3">
    <location>
        <begin position="1028"/>
        <end position="1053"/>
    </location>
</feature>
<dbReference type="PROSITE" id="PS51391">
    <property type="entry name" value="CID"/>
    <property type="match status" value="1"/>
</dbReference>
<feature type="compositionally biased region" description="Low complexity" evidence="3">
    <location>
        <begin position="250"/>
        <end position="268"/>
    </location>
</feature>
<feature type="region of interest" description="Disordered" evidence="3">
    <location>
        <begin position="1028"/>
        <end position="1253"/>
    </location>
</feature>
<dbReference type="PROSITE" id="PS50102">
    <property type="entry name" value="RRM"/>
    <property type="match status" value="1"/>
</dbReference>
<evidence type="ECO:0000256" key="3">
    <source>
        <dbReference type="SAM" id="MobiDB-lite"/>
    </source>
</evidence>
<dbReference type="SMART" id="SM00648">
    <property type="entry name" value="SWAP"/>
    <property type="match status" value="1"/>
</dbReference>
<feature type="compositionally biased region" description="Basic and acidic residues" evidence="3">
    <location>
        <begin position="1105"/>
        <end position="1120"/>
    </location>
</feature>
<dbReference type="InterPro" id="IPR035967">
    <property type="entry name" value="SWAP/Surp_sf"/>
</dbReference>
<dbReference type="Pfam" id="PF00076">
    <property type="entry name" value="RRM_1"/>
    <property type="match status" value="1"/>
</dbReference>
<keyword evidence="8" id="KW-1185">Reference proteome</keyword>
<dbReference type="GO" id="GO:0003723">
    <property type="term" value="F:RNA binding"/>
    <property type="evidence" value="ECO:0007669"/>
    <property type="project" value="UniProtKB-UniRule"/>
</dbReference>
<feature type="region of interest" description="Disordered" evidence="3">
    <location>
        <begin position="970"/>
        <end position="1016"/>
    </location>
</feature>
<feature type="compositionally biased region" description="Acidic residues" evidence="3">
    <location>
        <begin position="1198"/>
        <end position="1211"/>
    </location>
</feature>
<dbReference type="Pfam" id="PF04818">
    <property type="entry name" value="CID"/>
    <property type="match status" value="1"/>
</dbReference>
<dbReference type="PANTHER" id="PTHR23140">
    <property type="entry name" value="RNA PROCESSING PROTEIN LD23810P"/>
    <property type="match status" value="1"/>
</dbReference>
<dbReference type="Gene3D" id="1.10.10.790">
    <property type="entry name" value="Surp module"/>
    <property type="match status" value="1"/>
</dbReference>
<dbReference type="SMART" id="SM00360">
    <property type="entry name" value="RRM"/>
    <property type="match status" value="1"/>
</dbReference>
<evidence type="ECO:0000256" key="1">
    <source>
        <dbReference type="ARBA" id="ARBA00022884"/>
    </source>
</evidence>
<feature type="compositionally biased region" description="Basic and acidic residues" evidence="3">
    <location>
        <begin position="1159"/>
        <end position="1169"/>
    </location>
</feature>